<dbReference type="AlphaFoldDB" id="A0A2N5T936"/>
<feature type="compositionally biased region" description="Basic and acidic residues" evidence="1">
    <location>
        <begin position="23"/>
        <end position="34"/>
    </location>
</feature>
<organism evidence="2 3">
    <name type="scientific">Puccinia coronata f. sp. avenae</name>
    <dbReference type="NCBI Taxonomy" id="200324"/>
    <lineage>
        <taxon>Eukaryota</taxon>
        <taxon>Fungi</taxon>
        <taxon>Dikarya</taxon>
        <taxon>Basidiomycota</taxon>
        <taxon>Pucciniomycotina</taxon>
        <taxon>Pucciniomycetes</taxon>
        <taxon>Pucciniales</taxon>
        <taxon>Pucciniaceae</taxon>
        <taxon>Puccinia</taxon>
    </lineage>
</organism>
<keyword evidence="3" id="KW-1185">Reference proteome</keyword>
<gene>
    <name evidence="2" type="ORF">PCANC_04387</name>
</gene>
<feature type="compositionally biased region" description="Basic and acidic residues" evidence="1">
    <location>
        <begin position="195"/>
        <end position="207"/>
    </location>
</feature>
<dbReference type="Proteomes" id="UP000235388">
    <property type="component" value="Unassembled WGS sequence"/>
</dbReference>
<evidence type="ECO:0000313" key="3">
    <source>
        <dbReference type="Proteomes" id="UP000235388"/>
    </source>
</evidence>
<evidence type="ECO:0000313" key="2">
    <source>
        <dbReference type="EMBL" id="PLW22021.1"/>
    </source>
</evidence>
<feature type="compositionally biased region" description="Low complexity" evidence="1">
    <location>
        <begin position="343"/>
        <end position="361"/>
    </location>
</feature>
<evidence type="ECO:0000256" key="1">
    <source>
        <dbReference type="SAM" id="MobiDB-lite"/>
    </source>
</evidence>
<sequence length="505" mass="54476">MPAQKHTKADPTNRNTSQKRNKRPGEPSEEDRPSQKQRRNAEAPSPQPSEPRYRTRHQVALDSSRTPAAGPSQPPQNKPAQTQPRQPVAGPSQPAAKKKKSQTAKSTERARQPVAVPSQPAIHKIKQSPQSPQSVPAPPVAGLSRPVVQKEMPQRGKSTQGAHQPVAGPSHSQPAGQIKQSPKSPQSLPAPIQRQSEKKPSQIERFRAAAAQPAPSSVRASAAAAATNNTSASQTQAPAGTAATNNPPTDLQPTRQQSSAEDSRPTFPGQGKRTATTSRRPGTGARNQQSSGAVAVAGPSRRIPSPESRLSRQLPAPTMLSNNSPGGRLSDASRVAEPPHSPDPSSVPRSPSSPDPLSDASRVAVARSLRSTRGRTADHLPRAPAAGHRAVPSNTNRHVPADESRRRPADRYSPAQAVEEQTRSDSMTRARRRAPYNRPAGDSRRSRRVVLETRAHETYERVRDVVGNMFSAFAPSSEVERQARLDTLRRIFDEFTLLRQSSFEA</sequence>
<feature type="compositionally biased region" description="Polar residues" evidence="1">
    <location>
        <begin position="273"/>
        <end position="292"/>
    </location>
</feature>
<name>A0A2N5T936_9BASI</name>
<protein>
    <submittedName>
        <fullName evidence="2">Uncharacterized protein</fullName>
    </submittedName>
</protein>
<reference evidence="2 3" key="1">
    <citation type="submission" date="2017-11" db="EMBL/GenBank/DDBJ databases">
        <title>De novo assembly and phasing of dikaryotic genomes from two isolates of Puccinia coronata f. sp. avenae, the causal agent of oat crown rust.</title>
        <authorList>
            <person name="Miller M.E."/>
            <person name="Zhang Y."/>
            <person name="Omidvar V."/>
            <person name="Sperschneider J."/>
            <person name="Schwessinger B."/>
            <person name="Raley C."/>
            <person name="Palmer J.M."/>
            <person name="Garnica D."/>
            <person name="Upadhyaya N."/>
            <person name="Rathjen J."/>
            <person name="Taylor J.M."/>
            <person name="Park R.F."/>
            <person name="Dodds P.N."/>
            <person name="Hirsch C.D."/>
            <person name="Kianian S.F."/>
            <person name="Figueroa M."/>
        </authorList>
    </citation>
    <scope>NUCLEOTIDE SEQUENCE [LARGE SCALE GENOMIC DNA]</scope>
    <source>
        <strain evidence="2">12NC29</strain>
    </source>
</reference>
<dbReference type="EMBL" id="PGCJ01000778">
    <property type="protein sequence ID" value="PLW22021.1"/>
    <property type="molecule type" value="Genomic_DNA"/>
</dbReference>
<feature type="compositionally biased region" description="Basic and acidic residues" evidence="1">
    <location>
        <begin position="399"/>
        <end position="410"/>
    </location>
</feature>
<feature type="region of interest" description="Disordered" evidence="1">
    <location>
        <begin position="1"/>
        <end position="447"/>
    </location>
</feature>
<proteinExistence type="predicted"/>
<feature type="compositionally biased region" description="Polar residues" evidence="1">
    <location>
        <begin position="251"/>
        <end position="260"/>
    </location>
</feature>
<comment type="caution">
    <text evidence="2">The sequence shown here is derived from an EMBL/GenBank/DDBJ whole genome shotgun (WGS) entry which is preliminary data.</text>
</comment>
<feature type="compositionally biased region" description="Polar residues" evidence="1">
    <location>
        <begin position="170"/>
        <end position="187"/>
    </location>
</feature>
<feature type="compositionally biased region" description="Low complexity" evidence="1">
    <location>
        <begin position="208"/>
        <end position="249"/>
    </location>
</feature>
<accession>A0A2N5T936</accession>